<keyword evidence="3" id="KW-1185">Reference proteome</keyword>
<accession>A0A5D0R499</accession>
<feature type="transmembrane region" description="Helical" evidence="1">
    <location>
        <begin position="77"/>
        <end position="95"/>
    </location>
</feature>
<feature type="transmembrane region" description="Helical" evidence="1">
    <location>
        <begin position="38"/>
        <end position="57"/>
    </location>
</feature>
<dbReference type="RefSeq" id="WP_148404506.1">
    <property type="nucleotide sequence ID" value="NZ_VSKK01000003.1"/>
</dbReference>
<feature type="transmembrane region" description="Helical" evidence="1">
    <location>
        <begin position="6"/>
        <end position="26"/>
    </location>
</feature>
<dbReference type="AlphaFoldDB" id="A0A5D0R499"/>
<feature type="transmembrane region" description="Helical" evidence="1">
    <location>
        <begin position="133"/>
        <end position="158"/>
    </location>
</feature>
<keyword evidence="1" id="KW-0472">Membrane</keyword>
<evidence type="ECO:0000313" key="3">
    <source>
        <dbReference type="Proteomes" id="UP000323720"/>
    </source>
</evidence>
<name>A0A5D0R499_9FLAO</name>
<dbReference type="Proteomes" id="UP000323720">
    <property type="component" value="Unassembled WGS sequence"/>
</dbReference>
<protein>
    <submittedName>
        <fullName evidence="2">Uncharacterized protein</fullName>
    </submittedName>
</protein>
<organism evidence="2 3">
    <name type="scientific">Bizionia myxarmorum</name>
    <dbReference type="NCBI Taxonomy" id="291186"/>
    <lineage>
        <taxon>Bacteria</taxon>
        <taxon>Pseudomonadati</taxon>
        <taxon>Bacteroidota</taxon>
        <taxon>Flavobacteriia</taxon>
        <taxon>Flavobacteriales</taxon>
        <taxon>Flavobacteriaceae</taxon>
        <taxon>Bizionia</taxon>
    </lineage>
</organism>
<reference evidence="2 3" key="1">
    <citation type="submission" date="2019-08" db="EMBL/GenBank/DDBJ databases">
        <title>Genomes of Antarctic Bizionia species.</title>
        <authorList>
            <person name="Bowman J.P."/>
        </authorList>
    </citation>
    <scope>NUCLEOTIDE SEQUENCE [LARGE SCALE GENOMIC DNA]</scope>
    <source>
        <strain evidence="2 3">ADA-4</strain>
    </source>
</reference>
<sequence length="233" mass="28255">MEEFLRSNYTILSLSIEGLAAVIALFCFKKYRYTTAKFFLFFLIYVFICELLSRYTYQIFEGPLYFLEDTVFEKNSWWSTLYWNIGSVLFFSFFYHSLVEKDKFKKLIRWMCIGFLVLAAFIISTNFKRYFHTMFPSLLITGGLVVLTCVCLYFYELLQSDKILNFYKSIYFYISTTIFVWWLITTPLIFYNVYFTTADWNFIILKWQIFLFANMFMYLTFSFALLWCKPETH</sequence>
<dbReference type="OrthoDB" id="1453530at2"/>
<keyword evidence="1" id="KW-0812">Transmembrane</keyword>
<feature type="transmembrane region" description="Helical" evidence="1">
    <location>
        <begin position="107"/>
        <end position="127"/>
    </location>
</feature>
<evidence type="ECO:0000256" key="1">
    <source>
        <dbReference type="SAM" id="Phobius"/>
    </source>
</evidence>
<keyword evidence="1" id="KW-1133">Transmembrane helix</keyword>
<comment type="caution">
    <text evidence="2">The sequence shown here is derived from an EMBL/GenBank/DDBJ whole genome shotgun (WGS) entry which is preliminary data.</text>
</comment>
<feature type="transmembrane region" description="Helical" evidence="1">
    <location>
        <begin position="207"/>
        <end position="228"/>
    </location>
</feature>
<evidence type="ECO:0000313" key="2">
    <source>
        <dbReference type="EMBL" id="TYB76420.1"/>
    </source>
</evidence>
<proteinExistence type="predicted"/>
<gene>
    <name evidence="2" type="ORF">ES674_12610</name>
</gene>
<dbReference type="EMBL" id="VSKK01000003">
    <property type="protein sequence ID" value="TYB76420.1"/>
    <property type="molecule type" value="Genomic_DNA"/>
</dbReference>
<feature type="transmembrane region" description="Helical" evidence="1">
    <location>
        <begin position="170"/>
        <end position="195"/>
    </location>
</feature>